<evidence type="ECO:0000256" key="14">
    <source>
        <dbReference type="ARBA" id="ARBA00023187"/>
    </source>
</evidence>
<evidence type="ECO:0000256" key="12">
    <source>
        <dbReference type="ARBA" id="ARBA00022763"/>
    </source>
</evidence>
<dbReference type="InterPro" id="IPR001680">
    <property type="entry name" value="WD40_rpt"/>
</dbReference>
<dbReference type="AlphaFoldDB" id="A0A267EN11"/>
<dbReference type="GO" id="GO:0061630">
    <property type="term" value="F:ubiquitin protein ligase activity"/>
    <property type="evidence" value="ECO:0007669"/>
    <property type="project" value="UniProtKB-UniRule"/>
</dbReference>
<dbReference type="InterPro" id="IPR015943">
    <property type="entry name" value="WD40/YVTN_repeat-like_dom_sf"/>
</dbReference>
<dbReference type="OrthoDB" id="687049at2759"/>
<dbReference type="Pfam" id="PF04564">
    <property type="entry name" value="U-box"/>
    <property type="match status" value="1"/>
</dbReference>
<dbReference type="InterPro" id="IPR020472">
    <property type="entry name" value="WD40_PAC1"/>
</dbReference>
<dbReference type="Gene3D" id="3.30.40.10">
    <property type="entry name" value="Zinc/RING finger domain, C3HC4 (zinc finger)"/>
    <property type="match status" value="1"/>
</dbReference>
<dbReference type="SMART" id="SM00504">
    <property type="entry name" value="Ubox"/>
    <property type="match status" value="1"/>
</dbReference>
<dbReference type="InterPro" id="IPR003613">
    <property type="entry name" value="Ubox_domain"/>
</dbReference>
<evidence type="ECO:0000256" key="13">
    <source>
        <dbReference type="ARBA" id="ARBA00022786"/>
    </source>
</evidence>
<keyword evidence="16 18" id="KW-0539">Nucleus</keyword>
<dbReference type="PANTHER" id="PTHR43995">
    <property type="entry name" value="PRE-MRNA-PROCESSING FACTOR 19"/>
    <property type="match status" value="1"/>
</dbReference>
<sequence>MSLTCSICQEVPESPCVSQVSGHVFERRLIEKYIQENGTDPMNGEPLTVEQLVDIKVPPSAKPRPPSATSIPAILKALQDEWDAVMLHSFTLRQQLQTARQELSQTMYQHDAACRVIARLTKEVTAAREALATLKPQTTQQPMGSAAATPQHPPPTPEHAAGDAQQATAAVAAAAALEEPSGMSDAVTGRLEQKAKELTAQRKQRGKSAPEGLCSVELVSAYRQLASHIGLHSASNPGILCLDAFLANPARVVTGGNDKTAAVFNTDAQQLVCVLHGHTKKVTSVAYHPYEEDLVFTGGQDSLVLVWDPRTAAVRTQLRAHEDAVTALSVHPTGDFLLSGSRDGTWAFADIRAGRLLVRVADPAGQQPLTCAQLHPDGMIAATGTQDAQVKMWDLREQKFLTNFEQHTAPLTALAFSENGYYLATAAEDSTVRLWDLRKLKNFKVLQLGGSESGQPSGPASSHARALAFDHSGTYLAAGGGDIRLYHTKQFNELCMLDNHTAAVTGLRFGTNARSIVSCSLDRSLKVFGCGSD</sequence>
<evidence type="ECO:0000313" key="21">
    <source>
        <dbReference type="EMBL" id="PAA62925.1"/>
    </source>
</evidence>
<feature type="repeat" description="WD" evidence="17">
    <location>
        <begin position="275"/>
        <end position="317"/>
    </location>
</feature>
<dbReference type="InterPro" id="IPR055340">
    <property type="entry name" value="RING-Ubox_PRP19"/>
</dbReference>
<dbReference type="PROSITE" id="PS50294">
    <property type="entry name" value="WD_REPEATS_REGION"/>
    <property type="match status" value="4"/>
</dbReference>
<evidence type="ECO:0000256" key="19">
    <source>
        <dbReference type="SAM" id="MobiDB-lite"/>
    </source>
</evidence>
<keyword evidence="8 18" id="KW-0507">mRNA processing</keyword>
<dbReference type="SUPFAM" id="SSF50978">
    <property type="entry name" value="WD40 repeat-like"/>
    <property type="match status" value="1"/>
</dbReference>
<dbReference type="Pfam" id="PF08606">
    <property type="entry name" value="Prp19"/>
    <property type="match status" value="1"/>
</dbReference>
<dbReference type="PANTHER" id="PTHR43995:SF1">
    <property type="entry name" value="PRE-MRNA-PROCESSING FACTOR 19"/>
    <property type="match status" value="1"/>
</dbReference>
<dbReference type="Pfam" id="PF24814">
    <property type="entry name" value="WD40_Prp19"/>
    <property type="match status" value="1"/>
</dbReference>
<protein>
    <recommendedName>
        <fullName evidence="6 18">Pre-mRNA-processing factor 19</fullName>
        <ecNumber evidence="5 18">2.3.2.27</ecNumber>
    </recommendedName>
</protein>
<comment type="similarity">
    <text evidence="4 18">Belongs to the WD repeat PRP19 family.</text>
</comment>
<feature type="repeat" description="WD" evidence="17">
    <location>
        <begin position="318"/>
        <end position="359"/>
    </location>
</feature>
<evidence type="ECO:0000256" key="6">
    <source>
        <dbReference type="ARBA" id="ARBA00015618"/>
    </source>
</evidence>
<dbReference type="PRINTS" id="PR00320">
    <property type="entry name" value="GPROTEINBRPT"/>
</dbReference>
<evidence type="ECO:0000256" key="16">
    <source>
        <dbReference type="ARBA" id="ARBA00023242"/>
    </source>
</evidence>
<evidence type="ECO:0000256" key="8">
    <source>
        <dbReference type="ARBA" id="ARBA00022664"/>
    </source>
</evidence>
<dbReference type="InterPro" id="IPR038959">
    <property type="entry name" value="Prp19"/>
</dbReference>
<dbReference type="GO" id="GO:0000398">
    <property type="term" value="P:mRNA splicing, via spliceosome"/>
    <property type="evidence" value="ECO:0007669"/>
    <property type="project" value="InterPro"/>
</dbReference>
<comment type="catalytic activity">
    <reaction evidence="1 18">
        <text>S-ubiquitinyl-[E2 ubiquitin-conjugating enzyme]-L-cysteine + [acceptor protein]-L-lysine = [E2 ubiquitin-conjugating enzyme]-L-cysteine + N(6)-ubiquitinyl-[acceptor protein]-L-lysine.</text>
        <dbReference type="EC" id="2.3.2.27"/>
    </reaction>
</comment>
<name>A0A267EN11_9PLAT</name>
<keyword evidence="7 17" id="KW-0853">WD repeat</keyword>
<organism evidence="21 22">
    <name type="scientific">Macrostomum lignano</name>
    <dbReference type="NCBI Taxonomy" id="282301"/>
    <lineage>
        <taxon>Eukaryota</taxon>
        <taxon>Metazoa</taxon>
        <taxon>Spiralia</taxon>
        <taxon>Lophotrochozoa</taxon>
        <taxon>Platyhelminthes</taxon>
        <taxon>Rhabditophora</taxon>
        <taxon>Macrostomorpha</taxon>
        <taxon>Macrostomida</taxon>
        <taxon>Macrostomidae</taxon>
        <taxon>Macrostomum</taxon>
    </lineage>
</organism>
<dbReference type="PROSITE" id="PS00678">
    <property type="entry name" value="WD_REPEATS_1"/>
    <property type="match status" value="2"/>
</dbReference>
<comment type="pathway">
    <text evidence="3 18">Protein modification; protein ubiquitination.</text>
</comment>
<dbReference type="EMBL" id="NIVC01001888">
    <property type="protein sequence ID" value="PAA62925.1"/>
    <property type="molecule type" value="Genomic_DNA"/>
</dbReference>
<feature type="repeat" description="WD" evidence="17">
    <location>
        <begin position="497"/>
        <end position="533"/>
    </location>
</feature>
<keyword evidence="13 18" id="KW-0833">Ubl conjugation pathway</keyword>
<dbReference type="InterPro" id="IPR019775">
    <property type="entry name" value="WD40_repeat_CS"/>
</dbReference>
<evidence type="ECO:0000256" key="15">
    <source>
        <dbReference type="ARBA" id="ARBA00023204"/>
    </source>
</evidence>
<dbReference type="GO" id="GO:0005654">
    <property type="term" value="C:nucleoplasm"/>
    <property type="evidence" value="ECO:0007669"/>
    <property type="project" value="UniProtKB-SubCell"/>
</dbReference>
<evidence type="ECO:0000256" key="4">
    <source>
        <dbReference type="ARBA" id="ARBA00006388"/>
    </source>
</evidence>
<dbReference type="EC" id="2.3.2.27" evidence="5 18"/>
<dbReference type="SMART" id="SM00320">
    <property type="entry name" value="WD40"/>
    <property type="match status" value="7"/>
</dbReference>
<dbReference type="PROSITE" id="PS51698">
    <property type="entry name" value="U_BOX"/>
    <property type="match status" value="1"/>
</dbReference>
<evidence type="ECO:0000256" key="11">
    <source>
        <dbReference type="ARBA" id="ARBA00022737"/>
    </source>
</evidence>
<keyword evidence="14 18" id="KW-0508">mRNA splicing</keyword>
<evidence type="ECO:0000256" key="2">
    <source>
        <dbReference type="ARBA" id="ARBA00004642"/>
    </source>
</evidence>
<reference evidence="21 22" key="1">
    <citation type="submission" date="2017-06" db="EMBL/GenBank/DDBJ databases">
        <title>A platform for efficient transgenesis in Macrostomum lignano, a flatworm model organism for stem cell research.</title>
        <authorList>
            <person name="Berezikov E."/>
        </authorList>
    </citation>
    <scope>NUCLEOTIDE SEQUENCE [LARGE SCALE GENOMIC DNA]</scope>
    <source>
        <strain evidence="21">DV1</strain>
        <tissue evidence="21">Whole organism</tissue>
    </source>
</reference>
<evidence type="ECO:0000256" key="9">
    <source>
        <dbReference type="ARBA" id="ARBA00022679"/>
    </source>
</evidence>
<feature type="repeat" description="WD" evidence="17">
    <location>
        <begin position="369"/>
        <end position="403"/>
    </location>
</feature>
<dbReference type="GO" id="GO:0006281">
    <property type="term" value="P:DNA repair"/>
    <property type="evidence" value="ECO:0007669"/>
    <property type="project" value="UniProtKB-KW"/>
</dbReference>
<keyword evidence="10 18" id="KW-0747">Spliceosome</keyword>
<evidence type="ECO:0000256" key="5">
    <source>
        <dbReference type="ARBA" id="ARBA00012483"/>
    </source>
</evidence>
<feature type="region of interest" description="Disordered" evidence="19">
    <location>
        <begin position="133"/>
        <end position="166"/>
    </location>
</feature>
<dbReference type="CDD" id="cd00200">
    <property type="entry name" value="WD40"/>
    <property type="match status" value="1"/>
</dbReference>
<dbReference type="GO" id="GO:0071006">
    <property type="term" value="C:U2-type catalytic step 1 spliceosome"/>
    <property type="evidence" value="ECO:0007669"/>
    <property type="project" value="TreeGrafter"/>
</dbReference>
<proteinExistence type="inferred from homology"/>
<dbReference type="PROSITE" id="PS50082">
    <property type="entry name" value="WD_REPEATS_2"/>
    <property type="match status" value="5"/>
</dbReference>
<dbReference type="Gene3D" id="2.130.10.10">
    <property type="entry name" value="YVTN repeat-like/Quinoprotein amine dehydrogenase"/>
    <property type="match status" value="1"/>
</dbReference>
<gene>
    <name evidence="21" type="ORF">BOX15_Mlig003338g1</name>
</gene>
<dbReference type="STRING" id="282301.A0A267EN11"/>
<dbReference type="InterPro" id="IPR036322">
    <property type="entry name" value="WD40_repeat_dom_sf"/>
</dbReference>
<evidence type="ECO:0000256" key="17">
    <source>
        <dbReference type="PROSITE-ProRule" id="PRU00221"/>
    </source>
</evidence>
<evidence type="ECO:0000256" key="3">
    <source>
        <dbReference type="ARBA" id="ARBA00004906"/>
    </source>
</evidence>
<evidence type="ECO:0000259" key="20">
    <source>
        <dbReference type="PROSITE" id="PS51698"/>
    </source>
</evidence>
<comment type="caution">
    <text evidence="21">The sequence shown here is derived from an EMBL/GenBank/DDBJ whole genome shotgun (WGS) entry which is preliminary data.</text>
</comment>
<dbReference type="SUPFAM" id="SSF57850">
    <property type="entry name" value="RING/U-box"/>
    <property type="match status" value="1"/>
</dbReference>
<evidence type="ECO:0000256" key="7">
    <source>
        <dbReference type="ARBA" id="ARBA00022574"/>
    </source>
</evidence>
<evidence type="ECO:0000313" key="22">
    <source>
        <dbReference type="Proteomes" id="UP000215902"/>
    </source>
</evidence>
<keyword evidence="11" id="KW-0677">Repeat</keyword>
<accession>A0A267EN11</accession>
<dbReference type="UniPathway" id="UPA00143"/>
<keyword evidence="22" id="KW-1185">Reference proteome</keyword>
<evidence type="ECO:0000256" key="18">
    <source>
        <dbReference type="RuleBase" id="RU367101"/>
    </source>
</evidence>
<keyword evidence="9 18" id="KW-0808">Transferase</keyword>
<comment type="subcellular location">
    <subcellularLocation>
        <location evidence="2">Nucleus</location>
        <location evidence="2">Nucleoplasm</location>
    </subcellularLocation>
</comment>
<dbReference type="CDD" id="cd16656">
    <property type="entry name" value="RING-Ubox_PRP19"/>
    <property type="match status" value="1"/>
</dbReference>
<comment type="subunit">
    <text evidence="18">Homotetramer.</text>
</comment>
<comment type="function">
    <text evidence="18">Ubiquitin-protein ligase which is mainly involved pre-mRNA splicing and DNA repair. Required for pre-mRNA splicing as component of the spliceosome.</text>
</comment>
<evidence type="ECO:0000256" key="1">
    <source>
        <dbReference type="ARBA" id="ARBA00000900"/>
    </source>
</evidence>
<dbReference type="GO" id="GO:0005737">
    <property type="term" value="C:cytoplasm"/>
    <property type="evidence" value="ECO:0007669"/>
    <property type="project" value="TreeGrafter"/>
</dbReference>
<feature type="repeat" description="WD" evidence="17">
    <location>
        <begin position="404"/>
        <end position="445"/>
    </location>
</feature>
<dbReference type="GO" id="GO:0070534">
    <property type="term" value="P:protein K63-linked ubiquitination"/>
    <property type="evidence" value="ECO:0007669"/>
    <property type="project" value="UniProtKB-UniRule"/>
</dbReference>
<evidence type="ECO:0000256" key="10">
    <source>
        <dbReference type="ARBA" id="ARBA00022728"/>
    </source>
</evidence>
<keyword evidence="15 18" id="KW-0234">DNA repair</keyword>
<dbReference type="GO" id="GO:0000974">
    <property type="term" value="C:Prp19 complex"/>
    <property type="evidence" value="ECO:0007669"/>
    <property type="project" value="UniProtKB-UniRule"/>
</dbReference>
<keyword evidence="12 18" id="KW-0227">DNA damage</keyword>
<dbReference type="InterPro" id="IPR013083">
    <property type="entry name" value="Znf_RING/FYVE/PHD"/>
</dbReference>
<dbReference type="Proteomes" id="UP000215902">
    <property type="component" value="Unassembled WGS sequence"/>
</dbReference>
<dbReference type="InterPro" id="IPR013915">
    <property type="entry name" value="Prp19_cc"/>
</dbReference>
<dbReference type="FunFam" id="3.30.40.10:FF:000027">
    <property type="entry name" value="Pre-mRNA-processing factor 19, putative"/>
    <property type="match status" value="1"/>
</dbReference>
<feature type="domain" description="U-box" evidence="20">
    <location>
        <begin position="1"/>
        <end position="72"/>
    </location>
</feature>